<protein>
    <recommendedName>
        <fullName evidence="2">histidine kinase</fullName>
        <ecNumber evidence="2">2.7.13.3</ecNumber>
    </recommendedName>
</protein>
<keyword evidence="13" id="KW-1185">Reference proteome</keyword>
<dbReference type="Gene3D" id="3.30.450.20">
    <property type="entry name" value="PAS domain"/>
    <property type="match status" value="1"/>
</dbReference>
<dbReference type="PANTHER" id="PTHR41523">
    <property type="entry name" value="TWO-COMPONENT SYSTEM SENSOR PROTEIN"/>
    <property type="match status" value="1"/>
</dbReference>
<proteinExistence type="predicted"/>
<reference evidence="13" key="1">
    <citation type="journal article" date="2019" name="Int. J. Syst. Evol. Microbiol.">
        <title>The Global Catalogue of Microorganisms (GCM) 10K type strain sequencing project: providing services to taxonomists for standard genome sequencing and annotation.</title>
        <authorList>
            <consortium name="The Broad Institute Genomics Platform"/>
            <consortium name="The Broad Institute Genome Sequencing Center for Infectious Disease"/>
            <person name="Wu L."/>
            <person name="Ma J."/>
        </authorList>
    </citation>
    <scope>NUCLEOTIDE SEQUENCE [LARGE SCALE GENOMIC DNA]</scope>
    <source>
        <strain evidence="13">KCTC 42107</strain>
    </source>
</reference>
<dbReference type="RefSeq" id="WP_379821106.1">
    <property type="nucleotide sequence ID" value="NZ_JBHUMD010000026.1"/>
</dbReference>
<keyword evidence="10" id="KW-1133">Transmembrane helix</keyword>
<keyword evidence="10" id="KW-0472">Membrane</keyword>
<dbReference type="InterPro" id="IPR011495">
    <property type="entry name" value="Sig_transdc_His_kin_sub2_dim/P"/>
</dbReference>
<evidence type="ECO:0000313" key="12">
    <source>
        <dbReference type="EMBL" id="MFD2602676.1"/>
    </source>
</evidence>
<dbReference type="GO" id="GO:0016301">
    <property type="term" value="F:kinase activity"/>
    <property type="evidence" value="ECO:0007669"/>
    <property type="project" value="UniProtKB-KW"/>
</dbReference>
<dbReference type="SMART" id="SM00028">
    <property type="entry name" value="TPR"/>
    <property type="match status" value="4"/>
</dbReference>
<dbReference type="Gene3D" id="1.25.40.10">
    <property type="entry name" value="Tetratricopeptide repeat domain"/>
    <property type="match status" value="3"/>
</dbReference>
<dbReference type="InterPro" id="IPR036890">
    <property type="entry name" value="HATPase_C_sf"/>
</dbReference>
<dbReference type="Pfam" id="PF02518">
    <property type="entry name" value="HATPase_c"/>
    <property type="match status" value="1"/>
</dbReference>
<dbReference type="PROSITE" id="PS50109">
    <property type="entry name" value="HIS_KIN"/>
    <property type="match status" value="1"/>
</dbReference>
<keyword evidence="5" id="KW-0547">Nucleotide-binding</keyword>
<dbReference type="Pfam" id="PF07568">
    <property type="entry name" value="HisKA_2"/>
    <property type="match status" value="1"/>
</dbReference>
<keyword evidence="7" id="KW-0067">ATP-binding</keyword>
<dbReference type="InterPro" id="IPR005467">
    <property type="entry name" value="His_kinase_dom"/>
</dbReference>
<evidence type="ECO:0000256" key="10">
    <source>
        <dbReference type="SAM" id="Phobius"/>
    </source>
</evidence>
<evidence type="ECO:0000256" key="5">
    <source>
        <dbReference type="ARBA" id="ARBA00022741"/>
    </source>
</evidence>
<dbReference type="InterPro" id="IPR011990">
    <property type="entry name" value="TPR-like_helical_dom_sf"/>
</dbReference>
<evidence type="ECO:0000259" key="11">
    <source>
        <dbReference type="PROSITE" id="PS50109"/>
    </source>
</evidence>
<comment type="catalytic activity">
    <reaction evidence="1">
        <text>ATP + protein L-histidine = ADP + protein N-phospho-L-histidine.</text>
        <dbReference type="EC" id="2.7.13.3"/>
    </reaction>
</comment>
<evidence type="ECO:0000256" key="2">
    <source>
        <dbReference type="ARBA" id="ARBA00012438"/>
    </source>
</evidence>
<keyword evidence="4" id="KW-0808">Transferase</keyword>
<keyword evidence="10" id="KW-0812">Transmembrane</keyword>
<evidence type="ECO:0000256" key="9">
    <source>
        <dbReference type="SAM" id="Coils"/>
    </source>
</evidence>
<evidence type="ECO:0000256" key="1">
    <source>
        <dbReference type="ARBA" id="ARBA00000085"/>
    </source>
</evidence>
<evidence type="ECO:0000256" key="3">
    <source>
        <dbReference type="ARBA" id="ARBA00022553"/>
    </source>
</evidence>
<keyword evidence="8" id="KW-0802">TPR repeat</keyword>
<keyword evidence="9" id="KW-0175">Coiled coil</keyword>
<feature type="repeat" description="TPR" evidence="8">
    <location>
        <begin position="242"/>
        <end position="275"/>
    </location>
</feature>
<feature type="transmembrane region" description="Helical" evidence="10">
    <location>
        <begin position="477"/>
        <end position="497"/>
    </location>
</feature>
<accession>A0ABW5NUM9</accession>
<dbReference type="EMBL" id="JBHUMD010000026">
    <property type="protein sequence ID" value="MFD2602676.1"/>
    <property type="molecule type" value="Genomic_DNA"/>
</dbReference>
<dbReference type="SMART" id="SM00387">
    <property type="entry name" value="HATPase_c"/>
    <property type="match status" value="1"/>
</dbReference>
<dbReference type="InterPro" id="IPR019734">
    <property type="entry name" value="TPR_rpt"/>
</dbReference>
<dbReference type="PANTHER" id="PTHR41523:SF8">
    <property type="entry name" value="ETHYLENE RESPONSE SENSOR PROTEIN"/>
    <property type="match status" value="1"/>
</dbReference>
<evidence type="ECO:0000256" key="8">
    <source>
        <dbReference type="PROSITE-ProRule" id="PRU00339"/>
    </source>
</evidence>
<name>A0ABW5NUM9_9FLAO</name>
<evidence type="ECO:0000313" key="13">
    <source>
        <dbReference type="Proteomes" id="UP001597480"/>
    </source>
</evidence>
<dbReference type="SUPFAM" id="SSF48452">
    <property type="entry name" value="TPR-like"/>
    <property type="match status" value="2"/>
</dbReference>
<comment type="caution">
    <text evidence="12">The sequence shown here is derived from an EMBL/GenBank/DDBJ whole genome shotgun (WGS) entry which is preliminary data.</text>
</comment>
<dbReference type="Gene3D" id="3.30.565.10">
    <property type="entry name" value="Histidine kinase-like ATPase, C-terminal domain"/>
    <property type="match status" value="1"/>
</dbReference>
<organism evidence="12 13">
    <name type="scientific">Flavobacterium suzhouense</name>
    <dbReference type="NCBI Taxonomy" id="1529638"/>
    <lineage>
        <taxon>Bacteria</taxon>
        <taxon>Pseudomonadati</taxon>
        <taxon>Bacteroidota</taxon>
        <taxon>Flavobacteriia</taxon>
        <taxon>Flavobacteriales</taxon>
        <taxon>Flavobacteriaceae</taxon>
        <taxon>Flavobacterium</taxon>
    </lineage>
</organism>
<dbReference type="PROSITE" id="PS50005">
    <property type="entry name" value="TPR"/>
    <property type="match status" value="1"/>
</dbReference>
<sequence>MLIVFFTAVSIHAQSTEDKVKFSKTISRLHFEKDETKKAENLLWTANYCLDRPGNYKKDLDSAALLNRQSLKISKQLNLKSNIAQSMLLDGKIAKERGNATLAGKLKQKALDYAIAQDLKKDMAEAYTSIGLDYDGSNLERNTGDLLKAASLYRELGSFKEEAETFTNLSIIYNSAYQPATSIKYASQAIKIKKSIKENNFFSEYTMLALNLRIQGKYNTALSYALAAEKIIDKASDKQWQTVLINLIGTIYSELKYHDKSVEYYKKAITLAKENKDVEGVTSITINTVRGLYSRGKYNEALEILNNGAKYSPNDYCNIEYPSLYILLYCELKKYEKAKPYFEQLLKCSEQQNNNHLAVEKMYYAMIHYLLKTGQAQKAYTYIDELKKLSVVNDDLYNRSQLERTHFEVDSANGNFKDAIQHLKNFKRLNDSIFNINSSKQYADLQLKYETEKKDENIKLLTHKNELQEVKIKTEKVIRYIFIGSLIVLCIILGLLYSRYCMKRKTNAILEAKQEEINTQNRKLQRLVDEKEWLVKEIHHRVKNNLQIVISLLNTQSAYLDNDDALEAIQNSQHRMHAMSLIHQKLYQTDNLSSINMSWYIKELAEYLKDSFDDDDKIKFKLKLSEIELDVAQAVPLGLILNEAISNAIKYAFPEHKGIINILFEEKDEHYLLRIEDNGIGLPENFESNESDSLGMNLMMGLAEQLDGTFSIESDKGVIITINFIKRETTL</sequence>
<evidence type="ECO:0000256" key="4">
    <source>
        <dbReference type="ARBA" id="ARBA00022679"/>
    </source>
</evidence>
<evidence type="ECO:0000256" key="6">
    <source>
        <dbReference type="ARBA" id="ARBA00022777"/>
    </source>
</evidence>
<dbReference type="SUPFAM" id="SSF55874">
    <property type="entry name" value="ATPase domain of HSP90 chaperone/DNA topoisomerase II/histidine kinase"/>
    <property type="match status" value="1"/>
</dbReference>
<keyword evidence="3" id="KW-0597">Phosphoprotein</keyword>
<feature type="coiled-coil region" evidence="9">
    <location>
        <begin position="503"/>
        <end position="530"/>
    </location>
</feature>
<dbReference type="InterPro" id="IPR003594">
    <property type="entry name" value="HATPase_dom"/>
</dbReference>
<feature type="domain" description="Histidine kinase" evidence="11">
    <location>
        <begin position="537"/>
        <end position="728"/>
    </location>
</feature>
<gene>
    <name evidence="12" type="ORF">ACFSR3_11465</name>
</gene>
<keyword evidence="6 12" id="KW-0418">Kinase</keyword>
<dbReference type="Proteomes" id="UP001597480">
    <property type="component" value="Unassembled WGS sequence"/>
</dbReference>
<dbReference type="EC" id="2.7.13.3" evidence="2"/>
<evidence type="ECO:0000256" key="7">
    <source>
        <dbReference type="ARBA" id="ARBA00022840"/>
    </source>
</evidence>